<dbReference type="UniPathway" id="UPA00619">
    <property type="reaction ID" value="UER00676"/>
</dbReference>
<evidence type="ECO:0000313" key="10">
    <source>
        <dbReference type="Proteomes" id="UP000199415"/>
    </source>
</evidence>
<feature type="binding site" evidence="7">
    <location>
        <position position="134"/>
    </location>
    <ligand>
        <name>Zn(2+)</name>
        <dbReference type="ChEBI" id="CHEBI:29105"/>
        <label>1</label>
    </ligand>
</feature>
<evidence type="ECO:0000313" key="9">
    <source>
        <dbReference type="EMBL" id="SDG34493.1"/>
    </source>
</evidence>
<dbReference type="HAMAP" id="MF_01374">
    <property type="entry name" value="Glyoxalase_2"/>
    <property type="match status" value="1"/>
</dbReference>
<keyword evidence="6 7" id="KW-0862">Zinc</keyword>
<dbReference type="EMBL" id="FNCE01000009">
    <property type="protein sequence ID" value="SDG34493.1"/>
    <property type="molecule type" value="Genomic_DNA"/>
</dbReference>
<evidence type="ECO:0000259" key="8">
    <source>
        <dbReference type="SMART" id="SM00849"/>
    </source>
</evidence>
<keyword evidence="4 7" id="KW-0479">Metal-binding</keyword>
<dbReference type="Proteomes" id="UP000199415">
    <property type="component" value="Unassembled WGS sequence"/>
</dbReference>
<dbReference type="GO" id="GO:0019243">
    <property type="term" value="P:methylglyoxal catabolic process to D-lactate via S-lactoyl-glutathione"/>
    <property type="evidence" value="ECO:0007669"/>
    <property type="project" value="UniProtKB-UniRule"/>
</dbReference>
<comment type="cofactor">
    <cofactor evidence="7">
        <name>Zn(2+)</name>
        <dbReference type="ChEBI" id="CHEBI:29105"/>
    </cofactor>
    <text evidence="7">Binds 2 Zn(2+) ions per subunit.</text>
</comment>
<dbReference type="PIRSF" id="PIRSF005457">
    <property type="entry name" value="Glx"/>
    <property type="match status" value="1"/>
</dbReference>
<evidence type="ECO:0000256" key="6">
    <source>
        <dbReference type="ARBA" id="ARBA00022833"/>
    </source>
</evidence>
<dbReference type="GO" id="GO:0004416">
    <property type="term" value="F:hydroxyacylglutathione hydrolase activity"/>
    <property type="evidence" value="ECO:0007669"/>
    <property type="project" value="UniProtKB-UniRule"/>
</dbReference>
<feature type="binding site" evidence="7">
    <location>
        <position position="134"/>
    </location>
    <ligand>
        <name>Zn(2+)</name>
        <dbReference type="ChEBI" id="CHEBI:29105"/>
        <label>2</label>
    </ligand>
</feature>
<dbReference type="EC" id="3.1.2.6" evidence="7"/>
<feature type="domain" description="Metallo-beta-lactamase" evidence="8">
    <location>
        <begin position="14"/>
        <end position="172"/>
    </location>
</feature>
<dbReference type="RefSeq" id="WP_090020995.1">
    <property type="nucleotide sequence ID" value="NZ_FNCE01000009.1"/>
</dbReference>
<comment type="function">
    <text evidence="7">Thiolesterase that catalyzes the hydrolysis of S-D-lactoyl-glutathione to form glutathione and D-lactic acid.</text>
</comment>
<evidence type="ECO:0000256" key="2">
    <source>
        <dbReference type="ARBA" id="ARBA00004963"/>
    </source>
</evidence>
<evidence type="ECO:0000256" key="4">
    <source>
        <dbReference type="ARBA" id="ARBA00022723"/>
    </source>
</evidence>
<proteinExistence type="inferred from homology"/>
<dbReference type="Gene3D" id="3.60.15.10">
    <property type="entry name" value="Ribonuclease Z/Hydroxyacylglutathione hydrolase-like"/>
    <property type="match status" value="1"/>
</dbReference>
<comment type="pathway">
    <text evidence="2 7">Secondary metabolite metabolism; methylglyoxal degradation; (R)-lactate from methylglyoxal: step 2/2.</text>
</comment>
<dbReference type="InterPro" id="IPR050110">
    <property type="entry name" value="Glyoxalase_II_hydrolase"/>
</dbReference>
<dbReference type="InterPro" id="IPR001279">
    <property type="entry name" value="Metallo-B-lactamas"/>
</dbReference>
<dbReference type="GO" id="GO:0046872">
    <property type="term" value="F:metal ion binding"/>
    <property type="evidence" value="ECO:0007669"/>
    <property type="project" value="UniProtKB-KW"/>
</dbReference>
<dbReference type="InterPro" id="IPR036866">
    <property type="entry name" value="RibonucZ/Hydroxyglut_hydro"/>
</dbReference>
<dbReference type="Pfam" id="PF16123">
    <property type="entry name" value="HAGH_C"/>
    <property type="match status" value="1"/>
</dbReference>
<dbReference type="InterPro" id="IPR017782">
    <property type="entry name" value="Hydroxyacylglutathione_Hdrlase"/>
</dbReference>
<dbReference type="SMART" id="SM00849">
    <property type="entry name" value="Lactamase_B"/>
    <property type="match status" value="1"/>
</dbReference>
<comment type="catalytic activity">
    <reaction evidence="1 7">
        <text>an S-(2-hydroxyacyl)glutathione + H2O = a 2-hydroxy carboxylate + glutathione + H(+)</text>
        <dbReference type="Rhea" id="RHEA:21864"/>
        <dbReference type="ChEBI" id="CHEBI:15377"/>
        <dbReference type="ChEBI" id="CHEBI:15378"/>
        <dbReference type="ChEBI" id="CHEBI:57925"/>
        <dbReference type="ChEBI" id="CHEBI:58896"/>
        <dbReference type="ChEBI" id="CHEBI:71261"/>
        <dbReference type="EC" id="3.1.2.6"/>
    </reaction>
</comment>
<evidence type="ECO:0000256" key="5">
    <source>
        <dbReference type="ARBA" id="ARBA00022801"/>
    </source>
</evidence>
<dbReference type="PANTHER" id="PTHR43705">
    <property type="entry name" value="HYDROXYACYLGLUTATHIONE HYDROLASE"/>
    <property type="match status" value="1"/>
</dbReference>
<protein>
    <recommendedName>
        <fullName evidence="7">Hydroxyacylglutathione hydrolase</fullName>
        <ecNumber evidence="7">3.1.2.6</ecNumber>
    </recommendedName>
    <alternativeName>
        <fullName evidence="7">Glyoxalase II</fullName>
        <shortName evidence="7">Glx II</shortName>
    </alternativeName>
</protein>
<feature type="binding site" evidence="7">
    <location>
        <position position="62"/>
    </location>
    <ligand>
        <name>Zn(2+)</name>
        <dbReference type="ChEBI" id="CHEBI:29105"/>
        <label>2</label>
    </ligand>
</feature>
<feature type="binding site" evidence="7">
    <location>
        <position position="172"/>
    </location>
    <ligand>
        <name>Zn(2+)</name>
        <dbReference type="ChEBI" id="CHEBI:29105"/>
        <label>2</label>
    </ligand>
</feature>
<feature type="binding site" evidence="7">
    <location>
        <position position="115"/>
    </location>
    <ligand>
        <name>Zn(2+)</name>
        <dbReference type="ChEBI" id="CHEBI:29105"/>
        <label>1</label>
    </ligand>
</feature>
<feature type="binding site" evidence="7">
    <location>
        <position position="57"/>
    </location>
    <ligand>
        <name>Zn(2+)</name>
        <dbReference type="ChEBI" id="CHEBI:29105"/>
        <label>1</label>
    </ligand>
</feature>
<evidence type="ECO:0000256" key="7">
    <source>
        <dbReference type="HAMAP-Rule" id="MF_01374"/>
    </source>
</evidence>
<reference evidence="9 10" key="1">
    <citation type="submission" date="2016-10" db="EMBL/GenBank/DDBJ databases">
        <authorList>
            <person name="de Groot N.N."/>
        </authorList>
    </citation>
    <scope>NUCLEOTIDE SEQUENCE [LARGE SCALE GENOMIC DNA]</scope>
    <source>
        <strain evidence="9 10">DSM 25584</strain>
    </source>
</reference>
<dbReference type="PANTHER" id="PTHR43705:SF1">
    <property type="entry name" value="HYDROXYACYLGLUTATHIONE HYDROLASE GLOB"/>
    <property type="match status" value="1"/>
</dbReference>
<name>A0A1G7TGQ9_9PROT</name>
<organism evidence="9 10">
    <name type="scientific">Limimonas halophila</name>
    <dbReference type="NCBI Taxonomy" id="1082479"/>
    <lineage>
        <taxon>Bacteria</taxon>
        <taxon>Pseudomonadati</taxon>
        <taxon>Pseudomonadota</taxon>
        <taxon>Alphaproteobacteria</taxon>
        <taxon>Rhodospirillales</taxon>
        <taxon>Rhodovibrionaceae</taxon>
        <taxon>Limimonas</taxon>
    </lineage>
</organism>
<dbReference type="Pfam" id="PF00753">
    <property type="entry name" value="Lactamase_B"/>
    <property type="match status" value="1"/>
</dbReference>
<dbReference type="SUPFAM" id="SSF56281">
    <property type="entry name" value="Metallo-hydrolase/oxidoreductase"/>
    <property type="match status" value="1"/>
</dbReference>
<accession>A0A1G7TGQ9</accession>
<comment type="subunit">
    <text evidence="7">Monomer.</text>
</comment>
<dbReference type="InterPro" id="IPR035680">
    <property type="entry name" value="Clx_II_MBL"/>
</dbReference>
<dbReference type="NCBIfam" id="TIGR03413">
    <property type="entry name" value="GSH_gloB"/>
    <property type="match status" value="1"/>
</dbReference>
<comment type="similarity">
    <text evidence="3 7">Belongs to the metallo-beta-lactamase superfamily. Glyoxalase II family.</text>
</comment>
<sequence>MAELQVVLVPALSDNYIYLAHEPSTGETAVVDPAEAEPVLRAARDRGWTITHILNTHHHGDHTAGNREVQDATGAPIVGPKADQGRIPGITVALDEGDTYSVGEAEAKVIFTPGHTSGHVSFWFHTADALFAGDTLFALGCGRLFEGDAKQMWTSLQKLRELPDATRLFCGHEYTRTNARCAVTVDPDNAELKRRADEIEKLRERGEPTIPSTLGAEKATNPFLRADAPEIGQALGMPGADPVEVFAAVRERRNRF</sequence>
<dbReference type="STRING" id="1082479.SAMN05216241_10981"/>
<evidence type="ECO:0000256" key="1">
    <source>
        <dbReference type="ARBA" id="ARBA00001623"/>
    </source>
</evidence>
<dbReference type="CDD" id="cd07723">
    <property type="entry name" value="hydroxyacylglutathione_hydrolase_MBL-fold"/>
    <property type="match status" value="1"/>
</dbReference>
<evidence type="ECO:0000256" key="3">
    <source>
        <dbReference type="ARBA" id="ARBA00006759"/>
    </source>
</evidence>
<keyword evidence="5 7" id="KW-0378">Hydrolase</keyword>
<dbReference type="OrthoDB" id="9802248at2"/>
<dbReference type="InterPro" id="IPR032282">
    <property type="entry name" value="HAGH_C"/>
</dbReference>
<feature type="binding site" evidence="7">
    <location>
        <position position="61"/>
    </location>
    <ligand>
        <name>Zn(2+)</name>
        <dbReference type="ChEBI" id="CHEBI:29105"/>
        <label>2</label>
    </ligand>
</feature>
<dbReference type="AlphaFoldDB" id="A0A1G7TGQ9"/>
<feature type="binding site" evidence="7">
    <location>
        <position position="59"/>
    </location>
    <ligand>
        <name>Zn(2+)</name>
        <dbReference type="ChEBI" id="CHEBI:29105"/>
        <label>1</label>
    </ligand>
</feature>
<keyword evidence="10" id="KW-1185">Reference proteome</keyword>
<gene>
    <name evidence="7" type="primary">gloB</name>
    <name evidence="9" type="ORF">SAMN05216241_10981</name>
</gene>